<evidence type="ECO:0000256" key="2">
    <source>
        <dbReference type="SAM" id="SignalP"/>
    </source>
</evidence>
<dbReference type="InterPro" id="IPR023214">
    <property type="entry name" value="HAD_sf"/>
</dbReference>
<name>A0A558HUL0_9GAMM</name>
<dbReference type="GO" id="GO:0009279">
    <property type="term" value="C:cell outer membrane"/>
    <property type="evidence" value="ECO:0007669"/>
    <property type="project" value="InterPro"/>
</dbReference>
<reference evidence="3 4" key="1">
    <citation type="submission" date="2019-07" db="EMBL/GenBank/DDBJ databases">
        <title>Diversity of Bacteria from Kongsfjorden, Arctic.</title>
        <authorList>
            <person name="Yu Y."/>
        </authorList>
    </citation>
    <scope>NUCLEOTIDE SEQUENCE [LARGE SCALE GENOMIC DNA]</scope>
    <source>
        <strain evidence="3 4">SM1923</strain>
    </source>
</reference>
<feature type="chain" id="PRO_5022091210" evidence="2">
    <location>
        <begin position="31"/>
        <end position="263"/>
    </location>
</feature>
<protein>
    <submittedName>
        <fullName evidence="3">5'-nucleotidase, lipoprotein e(P4) family</fullName>
    </submittedName>
</protein>
<dbReference type="Gene3D" id="3.40.50.1000">
    <property type="entry name" value="HAD superfamily/HAD-like"/>
    <property type="match status" value="1"/>
</dbReference>
<dbReference type="EMBL" id="VNFH01000002">
    <property type="protein sequence ID" value="TVU72786.1"/>
    <property type="molecule type" value="Genomic_DNA"/>
</dbReference>
<dbReference type="SFLD" id="SFLDG01125">
    <property type="entry name" value="C1.1:_Acid_Phosphatase_Like"/>
    <property type="match status" value="1"/>
</dbReference>
<dbReference type="RefSeq" id="WP_035159737.1">
    <property type="nucleotide sequence ID" value="NZ_CAWOWR010000076.1"/>
</dbReference>
<keyword evidence="3" id="KW-0449">Lipoprotein</keyword>
<dbReference type="STRING" id="553385.GCA_000591415_02011"/>
<dbReference type="OrthoDB" id="395856at2"/>
<dbReference type="InterPro" id="IPR036412">
    <property type="entry name" value="HAD-like_sf"/>
</dbReference>
<keyword evidence="1 2" id="KW-0732">Signal</keyword>
<evidence type="ECO:0000313" key="4">
    <source>
        <dbReference type="Proteomes" id="UP000319941"/>
    </source>
</evidence>
<evidence type="ECO:0000256" key="1">
    <source>
        <dbReference type="ARBA" id="ARBA00022729"/>
    </source>
</evidence>
<gene>
    <name evidence="3" type="ORF">FQP86_03710</name>
</gene>
<evidence type="ECO:0000313" key="3">
    <source>
        <dbReference type="EMBL" id="TVU72786.1"/>
    </source>
</evidence>
<dbReference type="PIRSF" id="PIRSF019271">
    <property type="entry name" value="Acid_Ptase_C"/>
    <property type="match status" value="1"/>
</dbReference>
<comment type="caution">
    <text evidence="3">The sequence shown here is derived from an EMBL/GenBank/DDBJ whole genome shotgun (WGS) entry which is preliminary data.</text>
</comment>
<dbReference type="SFLD" id="SFLDS00003">
    <property type="entry name" value="Haloacid_Dehalogenase"/>
    <property type="match status" value="1"/>
</dbReference>
<dbReference type="AlphaFoldDB" id="A0A558HUL0"/>
<dbReference type="InterPro" id="IPR005519">
    <property type="entry name" value="Acid_phosphat_B-like"/>
</dbReference>
<accession>A0A558HUL0</accession>
<dbReference type="CDD" id="cd07534">
    <property type="entry name" value="HAD_CAP"/>
    <property type="match status" value="1"/>
</dbReference>
<keyword evidence="4" id="KW-1185">Reference proteome</keyword>
<dbReference type="Pfam" id="PF03767">
    <property type="entry name" value="Acid_phosphat_B"/>
    <property type="match status" value="1"/>
</dbReference>
<dbReference type="Proteomes" id="UP000319941">
    <property type="component" value="Unassembled WGS sequence"/>
</dbReference>
<dbReference type="SUPFAM" id="SSF56784">
    <property type="entry name" value="HAD-like"/>
    <property type="match status" value="1"/>
</dbReference>
<sequence length="263" mass="28890">MLNTVSRQLSVLLVAGMGVAGLSLSAASQADTTTDATAEHCAPAAYAMALRYQQQSAEVAALQRQSYVLATHQLEQRLAARDSSKPAAIMTDLDETVIDNSALLVRDLKACHDFTGWDTWKAWEREGTPSLIPGAKDFLEYAASKDVAIYYVSDRYEENKDATLATLRALDLPEVDDEHVRLLGPSKSVRRQSIAEDHDIVMQLGDSLHDFSDAFSSKEPEQQKALVAEQAAHFGKDWIMLPNASYGSWSKASLTSWDKPLSQ</sequence>
<proteinExistence type="predicted"/>
<feature type="signal peptide" evidence="2">
    <location>
        <begin position="1"/>
        <end position="30"/>
    </location>
</feature>
<dbReference type="InterPro" id="IPR006423">
    <property type="entry name" value="Lipo_e_P4"/>
</dbReference>
<organism evidence="3 4">
    <name type="scientific">Cobetia crustatorum</name>
    <dbReference type="NCBI Taxonomy" id="553385"/>
    <lineage>
        <taxon>Bacteria</taxon>
        <taxon>Pseudomonadati</taxon>
        <taxon>Pseudomonadota</taxon>
        <taxon>Gammaproteobacteria</taxon>
        <taxon>Oceanospirillales</taxon>
        <taxon>Halomonadaceae</taxon>
        <taxon>Cobetia</taxon>
    </lineage>
</organism>
<dbReference type="NCBIfam" id="TIGR01533">
    <property type="entry name" value="lipo_e_P4"/>
    <property type="match status" value="1"/>
</dbReference>